<comment type="similarity">
    <text evidence="2">Belongs to the nematode receptor-like protein srd family.</text>
</comment>
<gene>
    <name evidence="8" type="ORF">MENT_LOCUS16319</name>
</gene>
<feature type="transmembrane region" description="Helical" evidence="6">
    <location>
        <begin position="99"/>
        <end position="126"/>
    </location>
</feature>
<feature type="transmembrane region" description="Helical" evidence="6">
    <location>
        <begin position="46"/>
        <end position="68"/>
    </location>
</feature>
<feature type="transmembrane region" description="Helical" evidence="6">
    <location>
        <begin position="272"/>
        <end position="293"/>
    </location>
</feature>
<feature type="transmembrane region" description="Helical" evidence="6">
    <location>
        <begin position="235"/>
        <end position="260"/>
    </location>
</feature>
<name>A0A6V7URN3_MELEN</name>
<feature type="domain" description="G-protein coupled receptors family 1 profile" evidence="7">
    <location>
        <begin position="24"/>
        <end position="289"/>
    </location>
</feature>
<organism evidence="8 9">
    <name type="scientific">Meloidogyne enterolobii</name>
    <name type="common">Root-knot nematode worm</name>
    <name type="synonym">Meloidogyne mayaguensis</name>
    <dbReference type="NCBI Taxonomy" id="390850"/>
    <lineage>
        <taxon>Eukaryota</taxon>
        <taxon>Metazoa</taxon>
        <taxon>Ecdysozoa</taxon>
        <taxon>Nematoda</taxon>
        <taxon>Chromadorea</taxon>
        <taxon>Rhabditida</taxon>
        <taxon>Tylenchina</taxon>
        <taxon>Tylenchomorpha</taxon>
        <taxon>Tylenchoidea</taxon>
        <taxon>Meloidogynidae</taxon>
        <taxon>Meloidogyninae</taxon>
        <taxon>Meloidogyne</taxon>
    </lineage>
</organism>
<evidence type="ECO:0000259" key="7">
    <source>
        <dbReference type="PROSITE" id="PS50262"/>
    </source>
</evidence>
<evidence type="ECO:0000256" key="4">
    <source>
        <dbReference type="ARBA" id="ARBA00022989"/>
    </source>
</evidence>
<dbReference type="Gene3D" id="1.20.1070.10">
    <property type="entry name" value="Rhodopsin 7-helix transmembrane proteins"/>
    <property type="match status" value="1"/>
</dbReference>
<proteinExistence type="inferred from homology"/>
<dbReference type="SUPFAM" id="SSF81321">
    <property type="entry name" value="Family A G protein-coupled receptor-like"/>
    <property type="match status" value="1"/>
</dbReference>
<reference evidence="8 9" key="1">
    <citation type="submission" date="2020-08" db="EMBL/GenBank/DDBJ databases">
        <authorList>
            <person name="Koutsovoulos G."/>
            <person name="Danchin GJ E."/>
        </authorList>
    </citation>
    <scope>NUCLEOTIDE SEQUENCE [LARGE SCALE GENOMIC DNA]</scope>
</reference>
<evidence type="ECO:0000256" key="6">
    <source>
        <dbReference type="SAM" id="Phobius"/>
    </source>
</evidence>
<dbReference type="Pfam" id="PF10317">
    <property type="entry name" value="7TM_GPCR_Srd"/>
    <property type="match status" value="1"/>
</dbReference>
<dbReference type="AlphaFoldDB" id="A0A6V7URN3"/>
<feature type="transmembrane region" description="Helical" evidence="6">
    <location>
        <begin position="194"/>
        <end position="215"/>
    </location>
</feature>
<evidence type="ECO:0000256" key="5">
    <source>
        <dbReference type="ARBA" id="ARBA00023136"/>
    </source>
</evidence>
<feature type="transmembrane region" description="Helical" evidence="6">
    <location>
        <begin position="138"/>
        <end position="161"/>
    </location>
</feature>
<feature type="transmembrane region" description="Helical" evidence="6">
    <location>
        <begin position="12"/>
        <end position="34"/>
    </location>
</feature>
<dbReference type="PANTHER" id="PTHR22945:SF40">
    <property type="entry name" value="SERPENTINE RECEPTOR, CLASS D (DELTA)-RELATED"/>
    <property type="match status" value="1"/>
</dbReference>
<protein>
    <recommendedName>
        <fullName evidence="7">G-protein coupled receptors family 1 profile domain-containing protein</fullName>
    </recommendedName>
</protein>
<dbReference type="OrthoDB" id="5895487at2759"/>
<dbReference type="GO" id="GO:0016020">
    <property type="term" value="C:membrane"/>
    <property type="evidence" value="ECO:0007669"/>
    <property type="project" value="UniProtKB-SubCell"/>
</dbReference>
<dbReference type="EMBL" id="CAJEWN010000101">
    <property type="protein sequence ID" value="CAD2163990.1"/>
    <property type="molecule type" value="Genomic_DNA"/>
</dbReference>
<keyword evidence="3 6" id="KW-0812">Transmembrane</keyword>
<evidence type="ECO:0000256" key="2">
    <source>
        <dbReference type="ARBA" id="ARBA00009166"/>
    </source>
</evidence>
<evidence type="ECO:0000313" key="9">
    <source>
        <dbReference type="Proteomes" id="UP000580250"/>
    </source>
</evidence>
<accession>A0A6V7URN3</accession>
<dbReference type="InterPro" id="IPR019421">
    <property type="entry name" value="7TM_GPCR_serpentine_rcpt_Srd"/>
</dbReference>
<dbReference type="Proteomes" id="UP000580250">
    <property type="component" value="Unassembled WGS sequence"/>
</dbReference>
<dbReference type="PANTHER" id="PTHR22945">
    <property type="entry name" value="SERPENTINE RECEPTOR, CLASS D DELTA"/>
    <property type="match status" value="1"/>
</dbReference>
<evidence type="ECO:0000256" key="3">
    <source>
        <dbReference type="ARBA" id="ARBA00022692"/>
    </source>
</evidence>
<evidence type="ECO:0000256" key="1">
    <source>
        <dbReference type="ARBA" id="ARBA00004141"/>
    </source>
</evidence>
<comment type="subcellular location">
    <subcellularLocation>
        <location evidence="1">Membrane</location>
        <topology evidence="1">Multi-pass membrane protein</topology>
    </subcellularLocation>
</comment>
<evidence type="ECO:0000313" key="8">
    <source>
        <dbReference type="EMBL" id="CAD2163990.1"/>
    </source>
</evidence>
<sequence length="309" mass="36388">MSLDILDILFKLDYFVCLLIGFPLNILLIVLIIFKTPKEMKTHSRILIQNCVLDILILIVQLFLQVYYITDEEGNTINIFPNGILIWFMDEKFNPFLCYIVYMFWMYISDVNMHGLCVQFIYRYLVLNRNIKINVRRYLVMVSILLFVQLFYILDVIFFLLPYSNGGIKYFDNFNKTLPFIEYRMETINVLSQLPIAFIEISAYLIIFVCGFKMVRYVNLNTNLDGNLKRLNKLLTKVLIILALVPFVNQAGILFFAIFSKTTNNTTNIIRILFHISFHLIPLFNPIICILTNTPYRNAVFNRSQINPQ</sequence>
<keyword evidence="5 6" id="KW-0472">Membrane</keyword>
<comment type="caution">
    <text evidence="8">The sequence shown here is derived from an EMBL/GenBank/DDBJ whole genome shotgun (WGS) entry which is preliminary data.</text>
</comment>
<dbReference type="InterPro" id="IPR017452">
    <property type="entry name" value="GPCR_Rhodpsn_7TM"/>
</dbReference>
<dbReference type="PROSITE" id="PS50262">
    <property type="entry name" value="G_PROTEIN_RECEP_F1_2"/>
    <property type="match status" value="1"/>
</dbReference>
<dbReference type="InterPro" id="IPR050920">
    <property type="entry name" value="Nematode_rcpt-like_delta"/>
</dbReference>
<keyword evidence="4 6" id="KW-1133">Transmembrane helix</keyword>